<keyword evidence="1" id="KW-0472">Membrane</keyword>
<evidence type="ECO:0000256" key="1">
    <source>
        <dbReference type="SAM" id="Phobius"/>
    </source>
</evidence>
<protein>
    <submittedName>
        <fullName evidence="2">Methylsterol monooxygenase 2-2</fullName>
        <ecNumber evidence="2">1.14.13.72</ecNumber>
    </submittedName>
</protein>
<name>A0A0B2SJV4_GLYSO</name>
<keyword evidence="1" id="KW-1133">Transmembrane helix</keyword>
<evidence type="ECO:0000313" key="2">
    <source>
        <dbReference type="EMBL" id="KHN45290.1"/>
    </source>
</evidence>
<keyword evidence="2" id="KW-0560">Oxidoreductase</keyword>
<keyword evidence="1" id="KW-0812">Transmembrane</keyword>
<gene>
    <name evidence="2" type="ORF">glysoja_042789</name>
</gene>
<proteinExistence type="predicted"/>
<dbReference type="Proteomes" id="UP000053555">
    <property type="component" value="Unassembled WGS sequence"/>
</dbReference>
<keyword evidence="2" id="KW-0503">Monooxygenase</keyword>
<dbReference type="EMBL" id="KN642444">
    <property type="protein sequence ID" value="KHN45290.1"/>
    <property type="molecule type" value="Genomic_DNA"/>
</dbReference>
<dbReference type="GO" id="GO:0004497">
    <property type="term" value="F:monooxygenase activity"/>
    <property type="evidence" value="ECO:0007669"/>
    <property type="project" value="UniProtKB-KW"/>
</dbReference>
<dbReference type="AlphaFoldDB" id="A0A0B2SJV4"/>
<dbReference type="EC" id="1.14.13.72" evidence="2"/>
<accession>A0A0B2SJV4</accession>
<sequence>MAFFIQSAWQVLIPHFCDFQLACLATFFLHEGVFFLSGLPYLLLERTGWLSKYKIQAFMVGPYLIKLCYSRTGKN</sequence>
<reference evidence="2" key="1">
    <citation type="submission" date="2014-07" db="EMBL/GenBank/DDBJ databases">
        <title>Identification of a novel salt tolerance gene in wild soybean by whole-genome sequencing.</title>
        <authorList>
            <person name="Lam H.-M."/>
            <person name="Qi X."/>
            <person name="Li M.-W."/>
            <person name="Liu X."/>
            <person name="Xie M."/>
            <person name="Ni M."/>
            <person name="Xu X."/>
        </authorList>
    </citation>
    <scope>NUCLEOTIDE SEQUENCE [LARGE SCALE GENOMIC DNA]</scope>
    <source>
        <tissue evidence="2">Root</tissue>
    </source>
</reference>
<organism evidence="2">
    <name type="scientific">Glycine soja</name>
    <name type="common">Wild soybean</name>
    <dbReference type="NCBI Taxonomy" id="3848"/>
    <lineage>
        <taxon>Eukaryota</taxon>
        <taxon>Viridiplantae</taxon>
        <taxon>Streptophyta</taxon>
        <taxon>Embryophyta</taxon>
        <taxon>Tracheophyta</taxon>
        <taxon>Spermatophyta</taxon>
        <taxon>Magnoliopsida</taxon>
        <taxon>eudicotyledons</taxon>
        <taxon>Gunneridae</taxon>
        <taxon>Pentapetalae</taxon>
        <taxon>rosids</taxon>
        <taxon>fabids</taxon>
        <taxon>Fabales</taxon>
        <taxon>Fabaceae</taxon>
        <taxon>Papilionoideae</taxon>
        <taxon>50 kb inversion clade</taxon>
        <taxon>NPAAA clade</taxon>
        <taxon>indigoferoid/millettioid clade</taxon>
        <taxon>Phaseoleae</taxon>
        <taxon>Glycine</taxon>
        <taxon>Glycine subgen. Soja</taxon>
    </lineage>
</organism>
<feature type="transmembrane region" description="Helical" evidence="1">
    <location>
        <begin position="19"/>
        <end position="44"/>
    </location>
</feature>